<gene>
    <name evidence="6" type="ORF">PM738_16555</name>
</gene>
<evidence type="ECO:0000256" key="3">
    <source>
        <dbReference type="ARBA" id="ARBA00023125"/>
    </source>
</evidence>
<dbReference type="EMBL" id="JAQLKE010000039">
    <property type="protein sequence ID" value="MDB7085420.1"/>
    <property type="molecule type" value="Genomic_DNA"/>
</dbReference>
<evidence type="ECO:0000313" key="7">
    <source>
        <dbReference type="Proteomes" id="UP001211987"/>
    </source>
</evidence>
<evidence type="ECO:0000256" key="4">
    <source>
        <dbReference type="ARBA" id="ARBA00023172"/>
    </source>
</evidence>
<dbReference type="PANTHER" id="PTHR30629">
    <property type="entry name" value="PROPHAGE INTEGRASE"/>
    <property type="match status" value="1"/>
</dbReference>
<dbReference type="Gene3D" id="1.10.150.130">
    <property type="match status" value="1"/>
</dbReference>
<dbReference type="InterPro" id="IPR010998">
    <property type="entry name" value="Integrase_recombinase_N"/>
</dbReference>
<dbReference type="InterPro" id="IPR050808">
    <property type="entry name" value="Phage_Integrase"/>
</dbReference>
<proteinExistence type="inferred from homology"/>
<sequence>MPRKQTFKRRPNKAGTVIKLSGKRRRPWCAKVTTGKDIITGRQIQTVLGTFGTWDEADDALTLYRLGQKNKITDTEAEALAPDTFQKLVDQREKNMPTFKEIFDIIYQEELCILSKSAAQGYRSWIKHFNSIYHHKISQISLADLQEIFDRDKAGYGTKVHMKVLVSKIFEYAVIHKYINRDDDYTEYIKCGKAKESTKHYAFSNDEIRALMSDNSDTAKIILIYIFTGLRANELLNIPRKNICLNTEFPYLVSGSKTDAGKNRVIPIHTFIEPFVKQLLMKRKKRIIDCTYYQFSSMFSSFLTDHNMKHTIHDTRDTFATLCQSNNVDLFIRKRILGHKMKDITFDTYTSTVIETLYKEINKIKVPKP</sequence>
<dbReference type="InterPro" id="IPR002104">
    <property type="entry name" value="Integrase_catalytic"/>
</dbReference>
<accession>A0AB35IQE4</accession>
<dbReference type="SUPFAM" id="SSF56349">
    <property type="entry name" value="DNA breaking-rejoining enzymes"/>
    <property type="match status" value="1"/>
</dbReference>
<dbReference type="PROSITE" id="PS51898">
    <property type="entry name" value="TYR_RECOMBINASE"/>
    <property type="match status" value="1"/>
</dbReference>
<dbReference type="AlphaFoldDB" id="A0AB35IQE4"/>
<dbReference type="InterPro" id="IPR013762">
    <property type="entry name" value="Integrase-like_cat_sf"/>
</dbReference>
<keyword evidence="2" id="KW-0229">DNA integration</keyword>
<dbReference type="InterPro" id="IPR011010">
    <property type="entry name" value="DNA_brk_join_enz"/>
</dbReference>
<evidence type="ECO:0000256" key="1">
    <source>
        <dbReference type="ARBA" id="ARBA00008857"/>
    </source>
</evidence>
<evidence type="ECO:0000259" key="5">
    <source>
        <dbReference type="PROSITE" id="PS51898"/>
    </source>
</evidence>
<organism evidence="6 7">
    <name type="scientific">Thomasclavelia ramosa</name>
    <dbReference type="NCBI Taxonomy" id="1547"/>
    <lineage>
        <taxon>Bacteria</taxon>
        <taxon>Bacillati</taxon>
        <taxon>Bacillota</taxon>
        <taxon>Erysipelotrichia</taxon>
        <taxon>Erysipelotrichales</taxon>
        <taxon>Coprobacillaceae</taxon>
        <taxon>Thomasclavelia</taxon>
    </lineage>
</organism>
<protein>
    <submittedName>
        <fullName evidence="6">Tyrosine-type recombinase/integrase</fullName>
    </submittedName>
</protein>
<comment type="similarity">
    <text evidence="1">Belongs to the 'phage' integrase family.</text>
</comment>
<dbReference type="Proteomes" id="UP001211987">
    <property type="component" value="Unassembled WGS sequence"/>
</dbReference>
<dbReference type="GO" id="GO:0003677">
    <property type="term" value="F:DNA binding"/>
    <property type="evidence" value="ECO:0007669"/>
    <property type="project" value="UniProtKB-KW"/>
</dbReference>
<dbReference type="PANTHER" id="PTHR30629:SF2">
    <property type="entry name" value="PROPHAGE INTEGRASE INTS-RELATED"/>
    <property type="match status" value="1"/>
</dbReference>
<dbReference type="Gene3D" id="1.10.443.10">
    <property type="entry name" value="Intergrase catalytic core"/>
    <property type="match status" value="1"/>
</dbReference>
<name>A0AB35IQE4_9FIRM</name>
<dbReference type="Pfam" id="PF00589">
    <property type="entry name" value="Phage_integrase"/>
    <property type="match status" value="1"/>
</dbReference>
<evidence type="ECO:0000313" key="6">
    <source>
        <dbReference type="EMBL" id="MDB7085420.1"/>
    </source>
</evidence>
<comment type="caution">
    <text evidence="6">The sequence shown here is derived from an EMBL/GenBank/DDBJ whole genome shotgun (WGS) entry which is preliminary data.</text>
</comment>
<dbReference type="GO" id="GO:0015074">
    <property type="term" value="P:DNA integration"/>
    <property type="evidence" value="ECO:0007669"/>
    <property type="project" value="UniProtKB-KW"/>
</dbReference>
<evidence type="ECO:0000256" key="2">
    <source>
        <dbReference type="ARBA" id="ARBA00022908"/>
    </source>
</evidence>
<keyword evidence="4" id="KW-0233">DNA recombination</keyword>
<dbReference type="GO" id="GO:0006310">
    <property type="term" value="P:DNA recombination"/>
    <property type="evidence" value="ECO:0007669"/>
    <property type="project" value="UniProtKB-KW"/>
</dbReference>
<dbReference type="RefSeq" id="WP_272019179.1">
    <property type="nucleotide sequence ID" value="NZ_JAQLKE010000039.1"/>
</dbReference>
<reference evidence="6" key="1">
    <citation type="submission" date="2023-01" db="EMBL/GenBank/DDBJ databases">
        <title>Human gut microbiome strain richness.</title>
        <authorList>
            <person name="Chen-Liaw A."/>
        </authorList>
    </citation>
    <scope>NUCLEOTIDE SEQUENCE</scope>
    <source>
        <strain evidence="6">1001217st2_G6_1001217B_191108</strain>
    </source>
</reference>
<feature type="domain" description="Tyr recombinase" evidence="5">
    <location>
        <begin position="198"/>
        <end position="362"/>
    </location>
</feature>
<keyword evidence="3" id="KW-0238">DNA-binding</keyword>